<feature type="region of interest" description="Disordered" evidence="8">
    <location>
        <begin position="550"/>
        <end position="572"/>
    </location>
</feature>
<keyword evidence="4" id="KW-0805">Transcription regulation</keyword>
<feature type="region of interest" description="Disordered" evidence="8">
    <location>
        <begin position="56"/>
        <end position="84"/>
    </location>
</feature>
<protein>
    <recommendedName>
        <fullName evidence="2">Developmental regulatory protein wetA</fullName>
    </recommendedName>
</protein>
<evidence type="ECO:0000256" key="4">
    <source>
        <dbReference type="ARBA" id="ARBA00023015"/>
    </source>
</evidence>
<dbReference type="OrthoDB" id="2575228at2759"/>
<dbReference type="EMBL" id="JAGPXC010000003">
    <property type="protein sequence ID" value="KAH6655445.1"/>
    <property type="molecule type" value="Genomic_DNA"/>
</dbReference>
<proteinExistence type="inferred from homology"/>
<keyword evidence="10" id="KW-1185">Reference proteome</keyword>
<dbReference type="Proteomes" id="UP000758603">
    <property type="component" value="Unassembled WGS sequence"/>
</dbReference>
<feature type="region of interest" description="Disordered" evidence="8">
    <location>
        <begin position="406"/>
        <end position="529"/>
    </location>
</feature>
<feature type="compositionally biased region" description="Low complexity" evidence="8">
    <location>
        <begin position="66"/>
        <end position="77"/>
    </location>
</feature>
<sequence>MMASTTVLYQMDKEQQQMSCWPENEELGGVVTTSENFFDDEFVTFDANDLLKDPQSPSAILDSLDDSLTNSSNDQDSFPVPSSTEDITGFSIQNSFPRPNESLPAFLGATDPVLGSISDSELLRLEGISLKSPNGDTTAPSSPFLLQQHPSPTKKSRLVDSVYATFRRATNISRPPRAMQLFKGEPDTIHNQPQNYDCTTNRLDLKHEPIDNNGLPLSPPLTSRIPQTGSYSNHVPFMTGDIEDPFSDKLLSLPTANGPSTPMNTPAMTDEFFFKVTPSLNLNTTQIQQPKQRNTSSAEWPVDGIINDDTSRHWTSVGRSYIPDNNTQHSPGWWDAPSTPSTTLVHPPLSNTVRNTSFSHNHAVHHQQPELPYEYSSDLSGLMIHMPQPRQPQAAVLAANVPEQLMTPTHHSCHPPHHRGHYTEHHHRRPQPRAPSSGARHHHDSMTSPRKSSLHHSSPRKMLVHQEGSVSPSPQSHHRPRRTTSSSSISVRNQRSWSRAPRTPNPSSHSVSFGGGSPEGGGGGGGGGAATGDVGFVNYTPNDKNVLMMGVAPSGSSKTKARREKEAADRRRRLSEAAVKAVQAAGGDVDKLVREGFSF</sequence>
<feature type="compositionally biased region" description="Basic residues" evidence="8">
    <location>
        <begin position="411"/>
        <end position="431"/>
    </location>
</feature>
<dbReference type="AlphaFoldDB" id="A0A9P8UNS1"/>
<organism evidence="9 10">
    <name type="scientific">Truncatella angustata</name>
    <dbReference type="NCBI Taxonomy" id="152316"/>
    <lineage>
        <taxon>Eukaryota</taxon>
        <taxon>Fungi</taxon>
        <taxon>Dikarya</taxon>
        <taxon>Ascomycota</taxon>
        <taxon>Pezizomycotina</taxon>
        <taxon>Sordariomycetes</taxon>
        <taxon>Xylariomycetidae</taxon>
        <taxon>Amphisphaeriales</taxon>
        <taxon>Sporocadaceae</taxon>
        <taxon>Truncatella</taxon>
    </lineage>
</organism>
<reference evidence="9" key="1">
    <citation type="journal article" date="2021" name="Nat. Commun.">
        <title>Genetic determinants of endophytism in the Arabidopsis root mycobiome.</title>
        <authorList>
            <person name="Mesny F."/>
            <person name="Miyauchi S."/>
            <person name="Thiergart T."/>
            <person name="Pickel B."/>
            <person name="Atanasova L."/>
            <person name="Karlsson M."/>
            <person name="Huettel B."/>
            <person name="Barry K.W."/>
            <person name="Haridas S."/>
            <person name="Chen C."/>
            <person name="Bauer D."/>
            <person name="Andreopoulos W."/>
            <person name="Pangilinan J."/>
            <person name="LaButti K."/>
            <person name="Riley R."/>
            <person name="Lipzen A."/>
            <person name="Clum A."/>
            <person name="Drula E."/>
            <person name="Henrissat B."/>
            <person name="Kohler A."/>
            <person name="Grigoriev I.V."/>
            <person name="Martin F.M."/>
            <person name="Hacquard S."/>
        </authorList>
    </citation>
    <scope>NUCLEOTIDE SEQUENCE</scope>
    <source>
        <strain evidence="9">MPI-SDFR-AT-0073</strain>
    </source>
</reference>
<accession>A0A9P8UNS1</accession>
<dbReference type="RefSeq" id="XP_045959710.1">
    <property type="nucleotide sequence ID" value="XM_046095665.1"/>
</dbReference>
<gene>
    <name evidence="9" type="ORF">BKA67DRAFT_237192</name>
</gene>
<name>A0A9P8UNS1_9PEZI</name>
<keyword evidence="3" id="KW-0749">Sporulation</keyword>
<evidence type="ECO:0000256" key="2">
    <source>
        <dbReference type="ARBA" id="ARBA00015342"/>
    </source>
</evidence>
<dbReference type="PANTHER" id="PTHR22934:SF25">
    <property type="entry name" value="DEVELOPMENTAL REGULATORY PROTEIN WETA"/>
    <property type="match status" value="1"/>
</dbReference>
<comment type="similarity">
    <text evidence="1">Belongs to the wetA family.</text>
</comment>
<feature type="compositionally biased region" description="Low complexity" evidence="8">
    <location>
        <begin position="483"/>
        <end position="498"/>
    </location>
</feature>
<feature type="region of interest" description="Disordered" evidence="8">
    <location>
        <begin position="132"/>
        <end position="153"/>
    </location>
</feature>
<feature type="compositionally biased region" description="Basic residues" evidence="8">
    <location>
        <begin position="452"/>
        <end position="463"/>
    </location>
</feature>
<evidence type="ECO:0000256" key="6">
    <source>
        <dbReference type="ARBA" id="ARBA00023163"/>
    </source>
</evidence>
<evidence type="ECO:0000256" key="3">
    <source>
        <dbReference type="ARBA" id="ARBA00022969"/>
    </source>
</evidence>
<evidence type="ECO:0000256" key="7">
    <source>
        <dbReference type="ARBA" id="ARBA00023321"/>
    </source>
</evidence>
<dbReference type="GO" id="GO:0030435">
    <property type="term" value="P:sporulation resulting in formation of a cellular spore"/>
    <property type="evidence" value="ECO:0007669"/>
    <property type="project" value="UniProtKB-KW"/>
</dbReference>
<evidence type="ECO:0000313" key="9">
    <source>
        <dbReference type="EMBL" id="KAH6655445.1"/>
    </source>
</evidence>
<evidence type="ECO:0000313" key="10">
    <source>
        <dbReference type="Proteomes" id="UP000758603"/>
    </source>
</evidence>
<dbReference type="PANTHER" id="PTHR22934">
    <property type="entry name" value="PROTEIN ESC1/WETA-RELATED"/>
    <property type="match status" value="1"/>
</dbReference>
<dbReference type="InterPro" id="IPR040112">
    <property type="entry name" value="WetA"/>
</dbReference>
<keyword evidence="6" id="KW-0804">Transcription</keyword>
<keyword evidence="7" id="KW-0183">Conidiation</keyword>
<dbReference type="GeneID" id="70124558"/>
<feature type="compositionally biased region" description="Gly residues" evidence="8">
    <location>
        <begin position="513"/>
        <end position="529"/>
    </location>
</feature>
<evidence type="ECO:0000256" key="5">
    <source>
        <dbReference type="ARBA" id="ARBA00023159"/>
    </source>
</evidence>
<dbReference type="GO" id="GO:0048315">
    <property type="term" value="P:conidium formation"/>
    <property type="evidence" value="ECO:0007669"/>
    <property type="project" value="UniProtKB-KW"/>
</dbReference>
<evidence type="ECO:0000256" key="8">
    <source>
        <dbReference type="SAM" id="MobiDB-lite"/>
    </source>
</evidence>
<keyword evidence="5" id="KW-0010">Activator</keyword>
<evidence type="ECO:0000256" key="1">
    <source>
        <dbReference type="ARBA" id="ARBA00008881"/>
    </source>
</evidence>
<comment type="caution">
    <text evidence="9">The sequence shown here is derived from an EMBL/GenBank/DDBJ whole genome shotgun (WGS) entry which is preliminary data.</text>
</comment>